<keyword evidence="2" id="KW-1185">Reference proteome</keyword>
<dbReference type="EMBL" id="CP017415">
    <property type="protein sequence ID" value="AOU96901.1"/>
    <property type="molecule type" value="Genomic_DNA"/>
</dbReference>
<evidence type="ECO:0000313" key="1">
    <source>
        <dbReference type="EMBL" id="AOU96901.1"/>
    </source>
</evidence>
<dbReference type="RefSeq" id="WP_070077293.1">
    <property type="nucleotide sequence ID" value="NZ_CP017415.1"/>
</dbReference>
<dbReference type="Proteomes" id="UP000095401">
    <property type="component" value="Chromosome"/>
</dbReference>
<organism evidence="1 2">
    <name type="scientific">Acidihalobacter yilgarnensis</name>
    <dbReference type="NCBI Taxonomy" id="2819280"/>
    <lineage>
        <taxon>Bacteria</taxon>
        <taxon>Pseudomonadati</taxon>
        <taxon>Pseudomonadota</taxon>
        <taxon>Gammaproteobacteria</taxon>
        <taxon>Chromatiales</taxon>
        <taxon>Ectothiorhodospiraceae</taxon>
        <taxon>Acidihalobacter</taxon>
    </lineage>
</organism>
<accession>A0A1D8IKJ1</accession>
<dbReference type="AlphaFoldDB" id="A0A1D8IKJ1"/>
<dbReference type="KEGG" id="aprs:BI364_01770"/>
<protein>
    <submittedName>
        <fullName evidence="1">Uncharacterized protein</fullName>
    </submittedName>
</protein>
<reference evidence="2" key="1">
    <citation type="submission" date="2016-09" db="EMBL/GenBank/DDBJ databases">
        <title>Acidihalobacter prosperus F5.</title>
        <authorList>
            <person name="Khaleque H.N."/>
            <person name="Ramsay J.P."/>
            <person name="Kaksonen A.H."/>
            <person name="Boxall N.J."/>
            <person name="Watkin E.L.J."/>
        </authorList>
    </citation>
    <scope>NUCLEOTIDE SEQUENCE [LARGE SCALE GENOMIC DNA]</scope>
    <source>
        <strain evidence="2">F5</strain>
    </source>
</reference>
<sequence>MNSSPDPQDFFQANPLSAQAIIIEGVTRHGKPCRVVDNTGAVPVPELQALLDQLIKDGRFGLSGRSLAGDSRMLIGAPDFSHVQFGDAVYRFILFPYEARIEAF</sequence>
<name>A0A1D8IKJ1_9GAMM</name>
<proteinExistence type="predicted"/>
<evidence type="ECO:0000313" key="2">
    <source>
        <dbReference type="Proteomes" id="UP000095401"/>
    </source>
</evidence>
<gene>
    <name evidence="1" type="ORF">BI364_01770</name>
</gene>